<dbReference type="InterPro" id="IPR016181">
    <property type="entry name" value="Acyl_CoA_acyltransferase"/>
</dbReference>
<dbReference type="SUPFAM" id="SSF55729">
    <property type="entry name" value="Acyl-CoA N-acyltransferases (Nat)"/>
    <property type="match status" value="1"/>
</dbReference>
<sequence length="144" mass="15342">MYRREPAPLPELPHISTRPVNDEDDAVLADLMERAYAGTIDEQLGGNSDGAVEIAAWRPTAVPDASFVIDQDGLRAASLISRHGNDFWLGYVITHPDWKGRGLGSAVVAASLRALDAPVLAAVTDGNTPSERLLTALGFTPVPN</sequence>
<dbReference type="InterPro" id="IPR013653">
    <property type="entry name" value="GCN5-like_dom"/>
</dbReference>
<evidence type="ECO:0000259" key="1">
    <source>
        <dbReference type="PROSITE" id="PS51186"/>
    </source>
</evidence>
<dbReference type="CDD" id="cd04301">
    <property type="entry name" value="NAT_SF"/>
    <property type="match status" value="1"/>
</dbReference>
<dbReference type="InterPro" id="IPR000182">
    <property type="entry name" value="GNAT_dom"/>
</dbReference>
<keyword evidence="3" id="KW-1185">Reference proteome</keyword>
<protein>
    <recommendedName>
        <fullName evidence="1">N-acetyltransferase domain-containing protein</fullName>
    </recommendedName>
</protein>
<name>A0A0F0H1Y3_LENAE</name>
<dbReference type="PATRIC" id="fig|68170.10.peg.3973"/>
<evidence type="ECO:0000313" key="2">
    <source>
        <dbReference type="EMBL" id="KJK48866.1"/>
    </source>
</evidence>
<proteinExistence type="predicted"/>
<dbReference type="Gene3D" id="3.40.630.30">
    <property type="match status" value="1"/>
</dbReference>
<organism evidence="2 3">
    <name type="scientific">Lentzea aerocolonigenes</name>
    <name type="common">Lechevalieria aerocolonigenes</name>
    <name type="synonym">Saccharothrix aerocolonigenes</name>
    <dbReference type="NCBI Taxonomy" id="68170"/>
    <lineage>
        <taxon>Bacteria</taxon>
        <taxon>Bacillati</taxon>
        <taxon>Actinomycetota</taxon>
        <taxon>Actinomycetes</taxon>
        <taxon>Pseudonocardiales</taxon>
        <taxon>Pseudonocardiaceae</taxon>
        <taxon>Lentzea</taxon>
    </lineage>
</organism>
<accession>A0A0F0H1Y3</accession>
<comment type="caution">
    <text evidence="2">The sequence shown here is derived from an EMBL/GenBank/DDBJ whole genome shotgun (WGS) entry which is preliminary data.</text>
</comment>
<feature type="domain" description="N-acetyltransferase" evidence="1">
    <location>
        <begin position="15"/>
        <end position="144"/>
    </location>
</feature>
<gene>
    <name evidence="2" type="ORF">UK23_15755</name>
</gene>
<dbReference type="GO" id="GO:0016747">
    <property type="term" value="F:acyltransferase activity, transferring groups other than amino-acyl groups"/>
    <property type="evidence" value="ECO:0007669"/>
    <property type="project" value="InterPro"/>
</dbReference>
<evidence type="ECO:0000313" key="3">
    <source>
        <dbReference type="Proteomes" id="UP000033393"/>
    </source>
</evidence>
<dbReference type="AlphaFoldDB" id="A0A0F0H1Y3"/>
<reference evidence="2 3" key="1">
    <citation type="submission" date="2015-02" db="EMBL/GenBank/DDBJ databases">
        <authorList>
            <person name="Ju K.-S."/>
            <person name="Doroghazi J.R."/>
            <person name="Metcalf W."/>
        </authorList>
    </citation>
    <scope>NUCLEOTIDE SEQUENCE [LARGE SCALE GENOMIC DNA]</scope>
    <source>
        <strain evidence="2 3">NRRL B-16140</strain>
    </source>
</reference>
<dbReference type="Proteomes" id="UP000033393">
    <property type="component" value="Unassembled WGS sequence"/>
</dbReference>
<dbReference type="PROSITE" id="PS51186">
    <property type="entry name" value="GNAT"/>
    <property type="match status" value="1"/>
</dbReference>
<dbReference type="EMBL" id="JYJG01000096">
    <property type="protein sequence ID" value="KJK48866.1"/>
    <property type="molecule type" value="Genomic_DNA"/>
</dbReference>
<dbReference type="Pfam" id="PF08445">
    <property type="entry name" value="FR47"/>
    <property type="match status" value="1"/>
</dbReference>